<evidence type="ECO:0000313" key="1">
    <source>
        <dbReference type="EMBL" id="KGR75659.1"/>
    </source>
</evidence>
<keyword evidence="2" id="KW-1185">Reference proteome</keyword>
<accession>A0A0A3HT92</accession>
<dbReference type="EMBL" id="JPVN01000030">
    <property type="protein sequence ID" value="KGR75659.1"/>
    <property type="molecule type" value="Genomic_DNA"/>
</dbReference>
<protein>
    <submittedName>
        <fullName evidence="1">Uncharacterized protein</fullName>
    </submittedName>
</protein>
<reference evidence="1 2" key="1">
    <citation type="submission" date="2014-02" db="EMBL/GenBank/DDBJ databases">
        <title>Draft genome sequence of Lysinibacillus manganicus DSM 26584T.</title>
        <authorList>
            <person name="Zhang F."/>
            <person name="Wang G."/>
            <person name="Zhang L."/>
        </authorList>
    </citation>
    <scope>NUCLEOTIDE SEQUENCE [LARGE SCALE GENOMIC DNA]</scope>
    <source>
        <strain evidence="1 2">DSM 26584</strain>
    </source>
</reference>
<comment type="caution">
    <text evidence="1">The sequence shown here is derived from an EMBL/GenBank/DDBJ whole genome shotgun (WGS) entry which is preliminary data.</text>
</comment>
<dbReference type="AlphaFoldDB" id="A0A0A3HT92"/>
<name>A0A0A3HT92_9BACL</name>
<dbReference type="Proteomes" id="UP000030416">
    <property type="component" value="Unassembled WGS sequence"/>
</dbReference>
<organism evidence="1 2">
    <name type="scientific">Ureibacillus manganicus DSM 26584</name>
    <dbReference type="NCBI Taxonomy" id="1384049"/>
    <lineage>
        <taxon>Bacteria</taxon>
        <taxon>Bacillati</taxon>
        <taxon>Bacillota</taxon>
        <taxon>Bacilli</taxon>
        <taxon>Bacillales</taxon>
        <taxon>Caryophanaceae</taxon>
        <taxon>Ureibacillus</taxon>
    </lineage>
</organism>
<gene>
    <name evidence="1" type="ORF">CD29_17650</name>
</gene>
<proteinExistence type="predicted"/>
<evidence type="ECO:0000313" key="2">
    <source>
        <dbReference type="Proteomes" id="UP000030416"/>
    </source>
</evidence>
<sequence>MIKPILFSIEFLCKKVVLAVVLLPIPNTDYSMLLGHLIFIFHLYWHIKLAFVTTQLDFPSILSLKLGFRDNSA</sequence>